<dbReference type="Proteomes" id="UP000040576">
    <property type="component" value="Unassembled WGS sequence"/>
</dbReference>
<name>A0A090J0D9_9BACI</name>
<evidence type="ECO:0000256" key="2">
    <source>
        <dbReference type="ARBA" id="ARBA00022692"/>
    </source>
</evidence>
<sequence>MDNNKDKEKIMEIVNKEKYKEAKTVRKIVFITTAIIFLLLAGILTGGYLYIHSALKPVDPDSKQEVQVEIPMGSGTSAIASILEKNRVIKDALVFKYYVKFKNETDFQAGTYLLSPSMTMNEIITSLKTGSVYKKAALSIPVPEGLRLTEIAGIIAKKTDYSTEEIVNTVNSPEFIKKAMETYPELITEDVLNENIKFPLEGYLFPATYSFEEKKPPLEEILLAMIKKTNDVVEKYRIDLESKGITVHQLLTLASLVEEEATNEADRKTIASVFYNRMETGMPLQTDPTVIYAIGEHRDRLTFKDYYEVVDPYNTYLNSGYPPGPIAGSSEMSIEAALYPASSDYYYFLATPKGEVLFSKTLEEHNEKYAQYIQSNQSNK</sequence>
<keyword evidence="3 7" id="KW-1133">Transmembrane helix</keyword>
<dbReference type="CDD" id="cd08010">
    <property type="entry name" value="MltG_like"/>
    <property type="match status" value="1"/>
</dbReference>
<dbReference type="RefSeq" id="WP_051989111.1">
    <property type="nucleotide sequence ID" value="NZ_CCRF01000065.1"/>
</dbReference>
<dbReference type="PANTHER" id="PTHR30518">
    <property type="entry name" value="ENDOLYTIC MUREIN TRANSGLYCOSYLASE"/>
    <property type="match status" value="1"/>
</dbReference>
<comment type="subcellular location">
    <subcellularLocation>
        <location evidence="7">Cell membrane</location>
        <topology evidence="7">Single-pass membrane protein</topology>
    </subcellularLocation>
</comment>
<dbReference type="Gene3D" id="3.30.1490.480">
    <property type="entry name" value="Endolytic murein transglycosylase"/>
    <property type="match status" value="1"/>
</dbReference>
<evidence type="ECO:0000256" key="3">
    <source>
        <dbReference type="ARBA" id="ARBA00022989"/>
    </source>
</evidence>
<dbReference type="GO" id="GO:0005886">
    <property type="term" value="C:plasma membrane"/>
    <property type="evidence" value="ECO:0007669"/>
    <property type="project" value="UniProtKB-SubCell"/>
</dbReference>
<dbReference type="NCBIfam" id="TIGR00247">
    <property type="entry name" value="endolytic transglycosylase MltG"/>
    <property type="match status" value="1"/>
</dbReference>
<keyword evidence="2 7" id="KW-0812">Transmembrane</keyword>
<dbReference type="InterPro" id="IPR003770">
    <property type="entry name" value="MLTG-like"/>
</dbReference>
<proteinExistence type="inferred from homology"/>
<evidence type="ECO:0000256" key="5">
    <source>
        <dbReference type="ARBA" id="ARBA00023239"/>
    </source>
</evidence>
<evidence type="ECO:0000256" key="4">
    <source>
        <dbReference type="ARBA" id="ARBA00023136"/>
    </source>
</evidence>
<feature type="site" description="Important for catalytic activity" evidence="7">
    <location>
        <position position="260"/>
    </location>
</feature>
<keyword evidence="4 7" id="KW-0472">Membrane</keyword>
<evidence type="ECO:0000256" key="7">
    <source>
        <dbReference type="HAMAP-Rule" id="MF_02065"/>
    </source>
</evidence>
<accession>A0A090J0D9</accession>
<protein>
    <recommendedName>
        <fullName evidence="7">Endolytic murein transglycosylase</fullName>
        <ecNumber evidence="7">4.2.2.29</ecNumber>
    </recommendedName>
    <alternativeName>
        <fullName evidence="7">Peptidoglycan lytic transglycosylase</fullName>
    </alternativeName>
    <alternativeName>
        <fullName evidence="7">Peptidoglycan polymerization terminase</fullName>
    </alternativeName>
</protein>
<organism evidence="8 9">
    <name type="scientific">Caldibacillus thermoamylovorans</name>
    <dbReference type="NCBI Taxonomy" id="35841"/>
    <lineage>
        <taxon>Bacteria</taxon>
        <taxon>Bacillati</taxon>
        <taxon>Bacillota</taxon>
        <taxon>Bacilli</taxon>
        <taxon>Bacillales</taxon>
        <taxon>Bacillaceae</taxon>
        <taxon>Caldibacillus</taxon>
    </lineage>
</organism>
<feature type="transmembrane region" description="Helical" evidence="7">
    <location>
        <begin position="28"/>
        <end position="51"/>
    </location>
</feature>
<comment type="similarity">
    <text evidence="7">Belongs to the transglycosylase MltG family.</text>
</comment>
<comment type="catalytic activity">
    <reaction evidence="7">
        <text>a peptidoglycan chain = a peptidoglycan chain with N-acetyl-1,6-anhydromuramyl-[peptide] at the reducing end + a peptidoglycan chain with N-acetylglucosamine at the non-reducing end.</text>
        <dbReference type="EC" id="4.2.2.29"/>
    </reaction>
</comment>
<keyword evidence="5 7" id="KW-0456">Lyase</keyword>
<dbReference type="Gene3D" id="3.30.160.60">
    <property type="entry name" value="Classic Zinc Finger"/>
    <property type="match status" value="1"/>
</dbReference>
<gene>
    <name evidence="8" type="primary">yrrL</name>
    <name evidence="7" type="synonym">mltG</name>
    <name evidence="8" type="ORF">BT1A1_2302</name>
</gene>
<dbReference type="GO" id="GO:0071555">
    <property type="term" value="P:cell wall organization"/>
    <property type="evidence" value="ECO:0007669"/>
    <property type="project" value="UniProtKB-KW"/>
</dbReference>
<evidence type="ECO:0000256" key="1">
    <source>
        <dbReference type="ARBA" id="ARBA00022475"/>
    </source>
</evidence>
<dbReference type="AlphaFoldDB" id="A0A090J0D9"/>
<evidence type="ECO:0000256" key="6">
    <source>
        <dbReference type="ARBA" id="ARBA00023316"/>
    </source>
</evidence>
<dbReference type="GO" id="GO:0008932">
    <property type="term" value="F:lytic endotransglycosylase activity"/>
    <property type="evidence" value="ECO:0007669"/>
    <property type="project" value="UniProtKB-UniRule"/>
</dbReference>
<keyword evidence="9" id="KW-1185">Reference proteome</keyword>
<evidence type="ECO:0000313" key="8">
    <source>
        <dbReference type="EMBL" id="CEE02123.1"/>
    </source>
</evidence>
<evidence type="ECO:0000313" key="9">
    <source>
        <dbReference type="Proteomes" id="UP000040576"/>
    </source>
</evidence>
<keyword evidence="1 7" id="KW-1003">Cell membrane</keyword>
<comment type="function">
    <text evidence="7">Functions as a peptidoglycan terminase that cleaves nascent peptidoglycan strands endolytically to terminate their elongation.</text>
</comment>
<dbReference type="Pfam" id="PF02618">
    <property type="entry name" value="YceG"/>
    <property type="match status" value="1"/>
</dbReference>
<dbReference type="GO" id="GO:0009252">
    <property type="term" value="P:peptidoglycan biosynthetic process"/>
    <property type="evidence" value="ECO:0007669"/>
    <property type="project" value="UniProtKB-UniRule"/>
</dbReference>
<reference evidence="8 9" key="1">
    <citation type="submission" date="2014-07" db="EMBL/GenBank/DDBJ databases">
        <authorList>
            <person name="Wibberg Daniel"/>
        </authorList>
    </citation>
    <scope>NUCLEOTIDE SEQUENCE [LARGE SCALE GENOMIC DNA]</scope>
</reference>
<dbReference type="HAMAP" id="MF_02065">
    <property type="entry name" value="MltG"/>
    <property type="match status" value="1"/>
</dbReference>
<dbReference type="PANTHER" id="PTHR30518:SF2">
    <property type="entry name" value="ENDOLYTIC MUREIN TRANSGLYCOSYLASE"/>
    <property type="match status" value="1"/>
</dbReference>
<keyword evidence="6 7" id="KW-0961">Cell wall biogenesis/degradation</keyword>
<dbReference type="EC" id="4.2.2.29" evidence="7"/>
<dbReference type="EMBL" id="CCRF01000065">
    <property type="protein sequence ID" value="CEE02123.1"/>
    <property type="molecule type" value="Genomic_DNA"/>
</dbReference>